<evidence type="ECO:0000256" key="17">
    <source>
        <dbReference type="PROSITE-ProRule" id="PRU00461"/>
    </source>
</evidence>
<dbReference type="Pfam" id="PF00058">
    <property type="entry name" value="Ldl_recept_b"/>
    <property type="match status" value="3"/>
</dbReference>
<dbReference type="InterPro" id="IPR000152">
    <property type="entry name" value="EGF-type_Asp/Asn_hydroxyl_site"/>
</dbReference>
<dbReference type="InterPro" id="IPR000033">
    <property type="entry name" value="LDLR_classB_rpt"/>
</dbReference>
<evidence type="ECO:0000256" key="7">
    <source>
        <dbReference type="ARBA" id="ARBA00022737"/>
    </source>
</evidence>
<comment type="subcellular location">
    <subcellularLocation>
        <location evidence="1">Secreted</location>
        <location evidence="1">Extracellular space</location>
        <location evidence="1">Extracellular matrix</location>
        <location evidence="1">Basement membrane</location>
    </subcellularLocation>
</comment>
<keyword evidence="4" id="KW-0272">Extracellular matrix</keyword>
<evidence type="ECO:0000256" key="9">
    <source>
        <dbReference type="ARBA" id="ARBA00022869"/>
    </source>
</evidence>
<keyword evidence="7" id="KW-0677">Repeat</keyword>
<dbReference type="PROSITE" id="PS50993">
    <property type="entry name" value="NIDOGEN_G2"/>
    <property type="match status" value="1"/>
</dbReference>
<dbReference type="Pfam" id="PF06119">
    <property type="entry name" value="NIDO"/>
    <property type="match status" value="1"/>
</dbReference>
<dbReference type="InterPro" id="IPR000742">
    <property type="entry name" value="EGF"/>
</dbReference>
<evidence type="ECO:0000256" key="18">
    <source>
        <dbReference type="PROSITE-ProRule" id="PRU00500"/>
    </source>
</evidence>
<dbReference type="InterPro" id="IPR003886">
    <property type="entry name" value="NIDO_dom"/>
</dbReference>
<evidence type="ECO:0000256" key="6">
    <source>
        <dbReference type="ARBA" id="ARBA00022729"/>
    </source>
</evidence>
<dbReference type="FunFam" id="2.120.10.30:FF:000030">
    <property type="entry name" value="Nidogen 1"/>
    <property type="match status" value="1"/>
</dbReference>
<feature type="domain" description="EGF-like" evidence="20">
    <location>
        <begin position="1135"/>
        <end position="1171"/>
    </location>
</feature>
<dbReference type="FunFam" id="2.10.25.10:FF:000270">
    <property type="entry name" value="Nidogen 1"/>
    <property type="match status" value="1"/>
</dbReference>
<keyword evidence="12 18" id="KW-1015">Disulfide bond</keyword>
<dbReference type="RefSeq" id="XP_045360297.1">
    <property type="nucleotide sequence ID" value="XM_045504341.1"/>
</dbReference>
<dbReference type="InterPro" id="IPR018097">
    <property type="entry name" value="EGF_Ca-bd_CS"/>
</dbReference>
<comment type="caution">
    <text evidence="16">Lacks conserved residue(s) required for the propagation of feature annotation.</text>
</comment>
<dbReference type="SMART" id="SM00181">
    <property type="entry name" value="EGF"/>
    <property type="match status" value="5"/>
</dbReference>
<dbReference type="PANTHER" id="PTHR46513">
    <property type="entry name" value="VITELLOGENIN RECEPTOR-LIKE PROTEIN-RELATED-RELATED"/>
    <property type="match status" value="1"/>
</dbReference>
<dbReference type="PROSITE" id="PS51162">
    <property type="entry name" value="THYROGLOBULIN_1_2"/>
    <property type="match status" value="2"/>
</dbReference>
<feature type="disulfide bond" evidence="18">
    <location>
        <begin position="1217"/>
        <end position="1224"/>
    </location>
</feature>
<feature type="compositionally biased region" description="Acidic residues" evidence="19">
    <location>
        <begin position="551"/>
        <end position="564"/>
    </location>
</feature>
<keyword evidence="13" id="KW-0325">Glycoprotein</keyword>
<keyword evidence="3" id="KW-0964">Secreted</keyword>
<dbReference type="InterPro" id="IPR024731">
    <property type="entry name" value="NELL2-like_EGF"/>
</dbReference>
<evidence type="ECO:0000256" key="11">
    <source>
        <dbReference type="ARBA" id="ARBA00022974"/>
    </source>
</evidence>
<evidence type="ECO:0000256" key="8">
    <source>
        <dbReference type="ARBA" id="ARBA00022837"/>
    </source>
</evidence>
<protein>
    <recommendedName>
        <fullName evidence="15">Nidogen-2</fullName>
    </recommendedName>
</protein>
<keyword evidence="2" id="KW-0488">Methylation</keyword>
<dbReference type="InterPro" id="IPR049883">
    <property type="entry name" value="NOTCH1_EGF-like"/>
</dbReference>
<dbReference type="PROSITE" id="PS51120">
    <property type="entry name" value="LDLRB"/>
    <property type="match status" value="3"/>
</dbReference>
<evidence type="ECO:0000256" key="15">
    <source>
        <dbReference type="ARBA" id="ARBA00072068"/>
    </source>
</evidence>
<dbReference type="GO" id="GO:0005509">
    <property type="term" value="F:calcium ion binding"/>
    <property type="evidence" value="ECO:0007669"/>
    <property type="project" value="InterPro"/>
</dbReference>
<feature type="repeat" description="LDL-receptor class B" evidence="17">
    <location>
        <begin position="1483"/>
        <end position="1527"/>
    </location>
</feature>
<dbReference type="InterPro" id="IPR026823">
    <property type="entry name" value="cEGF"/>
</dbReference>
<dbReference type="GO" id="GO:0007160">
    <property type="term" value="P:cell-matrix adhesion"/>
    <property type="evidence" value="ECO:0007669"/>
    <property type="project" value="InterPro"/>
</dbReference>
<keyword evidence="6" id="KW-0732">Signal</keyword>
<dbReference type="PANTHER" id="PTHR46513:SF15">
    <property type="entry name" value="NIDOGEN 2"/>
    <property type="match status" value="1"/>
</dbReference>
<dbReference type="PROSITE" id="PS50026">
    <property type="entry name" value="EGF_3"/>
    <property type="match status" value="4"/>
</dbReference>
<dbReference type="SUPFAM" id="SSF54511">
    <property type="entry name" value="GFP-like"/>
    <property type="match status" value="1"/>
</dbReference>
<dbReference type="Pfam" id="PF07645">
    <property type="entry name" value="EGF_CA"/>
    <property type="match status" value="1"/>
</dbReference>
<feature type="repeat" description="LDL-receptor class B" evidence="17">
    <location>
        <begin position="1440"/>
        <end position="1482"/>
    </location>
</feature>
<feature type="disulfide bond" evidence="18">
    <location>
        <begin position="1296"/>
        <end position="1303"/>
    </location>
</feature>
<dbReference type="SMART" id="SM00211">
    <property type="entry name" value="TY"/>
    <property type="match status" value="2"/>
</dbReference>
<feature type="domain" description="Thyroglobulin type-1" evidence="22">
    <location>
        <begin position="1258"/>
        <end position="1326"/>
    </location>
</feature>
<dbReference type="PROSITE" id="PS00484">
    <property type="entry name" value="THYROGLOBULIN_1_1"/>
    <property type="match status" value="2"/>
</dbReference>
<dbReference type="CDD" id="cd00255">
    <property type="entry name" value="nidG2"/>
    <property type="match status" value="1"/>
</dbReference>
<feature type="region of interest" description="Disordered" evidence="19">
    <location>
        <begin position="551"/>
        <end position="707"/>
    </location>
</feature>
<evidence type="ECO:0000259" key="21">
    <source>
        <dbReference type="PROSITE" id="PS50993"/>
    </source>
</evidence>
<dbReference type="InterPro" id="IPR036857">
    <property type="entry name" value="Thyroglobulin_1_sf"/>
</dbReference>
<evidence type="ECO:0000256" key="10">
    <source>
        <dbReference type="ARBA" id="ARBA00022889"/>
    </source>
</evidence>
<organism evidence="24">
    <name type="scientific">Camelus bactrianus</name>
    <name type="common">Bactrian camel</name>
    <dbReference type="NCBI Taxonomy" id="9837"/>
    <lineage>
        <taxon>Eukaryota</taxon>
        <taxon>Metazoa</taxon>
        <taxon>Chordata</taxon>
        <taxon>Craniata</taxon>
        <taxon>Vertebrata</taxon>
        <taxon>Euteleostomi</taxon>
        <taxon>Mammalia</taxon>
        <taxon>Eutheria</taxon>
        <taxon>Laurasiatheria</taxon>
        <taxon>Artiodactyla</taxon>
        <taxon>Tylopoda</taxon>
        <taxon>Camelidae</taxon>
        <taxon>Camelus</taxon>
    </lineage>
</organism>
<keyword evidence="8" id="KW-0106">Calcium</keyword>
<dbReference type="PROSITE" id="PS00010">
    <property type="entry name" value="ASX_HYDROXYL"/>
    <property type="match status" value="2"/>
</dbReference>
<dbReference type="GO" id="GO:0017147">
    <property type="term" value="F:Wnt-protein binding"/>
    <property type="evidence" value="ECO:0007669"/>
    <property type="project" value="TreeGrafter"/>
</dbReference>
<evidence type="ECO:0000256" key="12">
    <source>
        <dbReference type="ARBA" id="ARBA00023157"/>
    </source>
</evidence>
<sequence length="1617" mass="176747">MVDGFPPHPHRWFRVCGVSIRVESSGYHLHGRRQGRPRCPRAVGERPRVPPAWRLAHYCLVSKPDASFHVPNKSSHSLSRFMAFPGAVFPGEGWRGTSGQPANAYAAARFPFPLRSSPGGPLPSERAGHLVPGAGLDGTPGQPRPEGGIDPASSRGEEAEEKDLFRPLLARSFHLTNPSALVTAALENLTRTRCGPCCRTFSEPVIGPGPPTAANQRSVRAQSPAPPGLPRGSRLETGAARLTALLLLLLLLLSRALGLHPGELFPYGLSRGDQLLQEGDDESSTAVKLALPLRFYDAQFSDLYVGTNGIISTQDFPRETQYVDDDFPTDFPAIAPFLADIDTSHGRGRVLYREDTSPAVLDLAARYVRAGFPRAAAHFAPTHAFLATWEQVGAYEEATRRALPSGELNTFQAVLASDESDSYALFLYPANGLQFFGTRPKESYNVQLELPARVGFCRGEVDDLKREGPYFSLTSTEQSVKNLYQHSNLGIPGVWAFHIGSTSGLDNVRPATVGGDLSKTHPSAPLGHSFSHAAALEGDYTEDNLDYYDENEEEVEYPPGEPEEASNGHSTMDVSFHSKADSRQLGGGISPPDSDLASSLPHPTSSDGSNTESATLDPQTKERRPHGDIDAPDLKGRAESSEQPVTPAPPETGDSLGPSREGSPPYPAGGALPTERQVPPAHPGREAVLPNYPGLDHAPPPGRGRQVVGVEDDISSNTEVFTYNAAHKETCEHNHERCSRHAFCTDYATGFCCHCQSRFYGNGKHCLPEGAPHRVNGKVSGQLRVGHMPVHFTDVDLHAYIVGNDGRAYTAISHIPQPAAQALLPLTPIGGLFGWLFALEKPGWENGFSLTGATFIHDMEVTFYPGEERVRITQTAEGLDPENYLSIKTNIQGQVPYIPANFTAHIAPYKELYHYSDSVVTSTSSRDYSLTFGTINQTQSYRVHQNITYQTCRHAPRRWAVPTTQQLNVDRVFALYTDEEKVLRFAVTNQIGPVEGDSEPAPVNPCYDGSHTCATTARCHPATGVDYTCECAPGYQGDGRSCMDVNECAAGFHRCGPNSVCVNLLGSYRCECRSGYEFADDRHTCVLIAPPPNPCEDGSHNCAPAGRARCIHHGGGSFSCACLPGYTGDGHQCTDVDECSENRCHPSATCSNTPGSFSCRCQPGYHGDGFQCTPDPTSGLKPCEHQQRDAQAQRTHPGALLHVPQCDEQGHFLPLQCHGSTGFCWCVDPDGREIPGTRTPPGSVPPRCGPPEPTQRPRTICERWRESLLEHYGGTPRDDQYVPQCDDLGHFTPLQCHGKSDFCWCVDKDGREVQGTRSQPGTIPACIPTVAPPTVRPTPRPDVAPPPVGTFLLYAQGQQIGHLPLNGTRLQKDTAKTLLSLHGSIVVGIDYDCRERMVYWTDVAGRTISRASLEPGAEPETIINSGLMSPEGLAIDHFRRTMYWTDSGLDKIERAKLDGSERRALFHTDLVNPRAIAVDPIRGNLYWTDWNREAPKIEMSSLDGENRRILVNKDIGLPNGLTFDPFSKLLCWADAGTKKLECTLPDGTGRRVIQNNLNYPFSIVSYADHFYHTDWRRDGVISVNRDSGQFMDEYLPEQRSHLYGITAVYPYCPTGRK</sequence>
<feature type="region of interest" description="Disordered" evidence="19">
    <location>
        <begin position="1314"/>
        <end position="1338"/>
    </location>
</feature>
<dbReference type="CDD" id="cd00053">
    <property type="entry name" value="EGF"/>
    <property type="match status" value="1"/>
</dbReference>
<evidence type="ECO:0000256" key="4">
    <source>
        <dbReference type="ARBA" id="ARBA00022530"/>
    </source>
</evidence>
<dbReference type="SUPFAM" id="SSF63825">
    <property type="entry name" value="YWTD domain"/>
    <property type="match status" value="1"/>
</dbReference>
<dbReference type="PROSITE" id="PS01186">
    <property type="entry name" value="EGF_2"/>
    <property type="match status" value="3"/>
</dbReference>
<accession>A0A9W3FGS8</accession>
<dbReference type="InterPro" id="IPR009017">
    <property type="entry name" value="GFP"/>
</dbReference>
<evidence type="ECO:0000256" key="13">
    <source>
        <dbReference type="ARBA" id="ARBA00023180"/>
    </source>
</evidence>
<keyword evidence="5 16" id="KW-0245">EGF-like domain</keyword>
<evidence type="ECO:0000256" key="2">
    <source>
        <dbReference type="ARBA" id="ARBA00022481"/>
    </source>
</evidence>
<dbReference type="SMART" id="SM00135">
    <property type="entry name" value="LY"/>
    <property type="match status" value="5"/>
</dbReference>
<evidence type="ECO:0000259" key="23">
    <source>
        <dbReference type="PROSITE" id="PS51220"/>
    </source>
</evidence>
<feature type="compositionally biased region" description="Pro residues" evidence="19">
    <location>
        <begin position="1242"/>
        <end position="1254"/>
    </location>
</feature>
<dbReference type="CTD" id="22795"/>
<dbReference type="FunFam" id="2.10.25.10:FF:000519">
    <property type="entry name" value="Nidogen 2"/>
    <property type="match status" value="1"/>
</dbReference>
<dbReference type="PROSITE" id="PS51220">
    <property type="entry name" value="NIDO"/>
    <property type="match status" value="1"/>
</dbReference>
<dbReference type="SUPFAM" id="SSF57610">
    <property type="entry name" value="Thyroglobulin type-1 domain"/>
    <property type="match status" value="2"/>
</dbReference>
<dbReference type="SMART" id="SM00179">
    <property type="entry name" value="EGF_CA"/>
    <property type="match status" value="4"/>
</dbReference>
<evidence type="ECO:0000256" key="16">
    <source>
        <dbReference type="PROSITE-ProRule" id="PRU00076"/>
    </source>
</evidence>
<dbReference type="FunFam" id="2.40.155.10:FF:000001">
    <property type="entry name" value="Nidogen 1"/>
    <property type="match status" value="1"/>
</dbReference>
<name>A0A9W3FGS8_CAMBA</name>
<proteinExistence type="predicted"/>
<dbReference type="GO" id="GO:0005886">
    <property type="term" value="C:plasma membrane"/>
    <property type="evidence" value="ECO:0007669"/>
    <property type="project" value="TreeGrafter"/>
</dbReference>
<dbReference type="CDD" id="cd00191">
    <property type="entry name" value="TY"/>
    <property type="match status" value="2"/>
</dbReference>
<dbReference type="GO" id="GO:0042813">
    <property type="term" value="F:Wnt receptor activity"/>
    <property type="evidence" value="ECO:0007669"/>
    <property type="project" value="TreeGrafter"/>
</dbReference>
<dbReference type="GO" id="GO:0060070">
    <property type="term" value="P:canonical Wnt signaling pathway"/>
    <property type="evidence" value="ECO:0007669"/>
    <property type="project" value="TreeGrafter"/>
</dbReference>
<dbReference type="InterPro" id="IPR001881">
    <property type="entry name" value="EGF-like_Ca-bd_dom"/>
</dbReference>
<feature type="compositionally biased region" description="Low complexity" evidence="19">
    <location>
        <begin position="590"/>
        <end position="603"/>
    </location>
</feature>
<evidence type="ECO:0000313" key="24">
    <source>
        <dbReference type="RefSeq" id="XP_045360297.1"/>
    </source>
</evidence>
<dbReference type="Pfam" id="PF12662">
    <property type="entry name" value="cEGF"/>
    <property type="match status" value="1"/>
</dbReference>
<dbReference type="InterPro" id="IPR009030">
    <property type="entry name" value="Growth_fac_rcpt_cys_sf"/>
</dbReference>
<feature type="domain" description="EGF-like" evidence="20">
    <location>
        <begin position="1091"/>
        <end position="1134"/>
    </location>
</feature>
<keyword evidence="10" id="KW-0130">Cell adhesion</keyword>
<dbReference type="InterPro" id="IPR006605">
    <property type="entry name" value="G2_nidogen/fibulin_G2F"/>
</dbReference>
<dbReference type="CDD" id="cd00054">
    <property type="entry name" value="EGF_CA"/>
    <property type="match status" value="2"/>
</dbReference>
<keyword evidence="9" id="KW-0084">Basement membrane</keyword>
<dbReference type="Gene3D" id="4.10.800.10">
    <property type="entry name" value="Thyroglobulin type-1"/>
    <property type="match status" value="2"/>
</dbReference>
<feature type="domain" description="NIDO" evidence="23">
    <location>
        <begin position="336"/>
        <end position="502"/>
    </location>
</feature>
<feature type="domain" description="Nidogen G2 beta-barrel" evidence="21">
    <location>
        <begin position="771"/>
        <end position="1001"/>
    </location>
</feature>
<dbReference type="FunFam" id="2.10.25.10:FF:000281">
    <property type="entry name" value="Nidogen 1"/>
    <property type="match status" value="1"/>
</dbReference>
<feature type="compositionally biased region" description="Basic and acidic residues" evidence="19">
    <location>
        <begin position="619"/>
        <end position="640"/>
    </location>
</feature>
<feature type="region of interest" description="Disordered" evidence="19">
    <location>
        <begin position="1236"/>
        <end position="1257"/>
    </location>
</feature>
<dbReference type="Gene3D" id="2.120.10.30">
    <property type="entry name" value="TolB, C-terminal domain"/>
    <property type="match status" value="1"/>
</dbReference>
<dbReference type="Gene3D" id="2.10.25.10">
    <property type="entry name" value="Laminin"/>
    <property type="match status" value="4"/>
</dbReference>
<evidence type="ECO:0000259" key="20">
    <source>
        <dbReference type="PROSITE" id="PS50026"/>
    </source>
</evidence>
<dbReference type="SUPFAM" id="SSF57184">
    <property type="entry name" value="Growth factor receptor domain"/>
    <property type="match status" value="1"/>
</dbReference>
<dbReference type="Pfam" id="PF12947">
    <property type="entry name" value="EGF_3"/>
    <property type="match status" value="1"/>
</dbReference>
<feature type="region of interest" description="Disordered" evidence="19">
    <location>
        <begin position="205"/>
        <end position="234"/>
    </location>
</feature>
<dbReference type="Pfam" id="PF07474">
    <property type="entry name" value="G2F"/>
    <property type="match status" value="1"/>
</dbReference>
<dbReference type="SMART" id="SM00539">
    <property type="entry name" value="NIDO"/>
    <property type="match status" value="1"/>
</dbReference>
<evidence type="ECO:0000259" key="22">
    <source>
        <dbReference type="PROSITE" id="PS51162"/>
    </source>
</evidence>
<feature type="domain" description="EGF-like" evidence="20">
    <location>
        <begin position="1044"/>
        <end position="1086"/>
    </location>
</feature>
<keyword evidence="11" id="KW-0654">Proteoglycan</keyword>
<evidence type="ECO:0000256" key="1">
    <source>
        <dbReference type="ARBA" id="ARBA00004302"/>
    </source>
</evidence>
<evidence type="ECO:0000256" key="5">
    <source>
        <dbReference type="ARBA" id="ARBA00022536"/>
    </source>
</evidence>
<dbReference type="InterPro" id="IPR000716">
    <property type="entry name" value="Thyroglobulin_1"/>
</dbReference>
<feature type="region of interest" description="Disordered" evidence="19">
    <location>
        <begin position="116"/>
        <end position="161"/>
    </location>
</feature>
<dbReference type="FunFam" id="4.10.800.10:FF:000007">
    <property type="entry name" value="Nidogen 2"/>
    <property type="match status" value="1"/>
</dbReference>
<dbReference type="GO" id="GO:0005604">
    <property type="term" value="C:basement membrane"/>
    <property type="evidence" value="ECO:0007669"/>
    <property type="project" value="UniProtKB-SubCell"/>
</dbReference>
<dbReference type="PROSITE" id="PS01187">
    <property type="entry name" value="EGF_CA"/>
    <property type="match status" value="1"/>
</dbReference>
<comment type="subunit">
    <text evidence="14">Interacts with LAMA2. Interacts with COL13A1. Interacts with EFEMP2.</text>
</comment>
<dbReference type="InterPro" id="IPR011042">
    <property type="entry name" value="6-blade_b-propeller_TolB-like"/>
</dbReference>
<dbReference type="SMART" id="SM00682">
    <property type="entry name" value="G2F"/>
    <property type="match status" value="1"/>
</dbReference>
<evidence type="ECO:0000256" key="14">
    <source>
        <dbReference type="ARBA" id="ARBA00062114"/>
    </source>
</evidence>
<dbReference type="Gene3D" id="2.40.155.10">
    <property type="entry name" value="Green fluorescent protein"/>
    <property type="match status" value="1"/>
</dbReference>
<dbReference type="InterPro" id="IPR050778">
    <property type="entry name" value="Cueball_EGF_LRP_Nidogen"/>
</dbReference>
<feature type="repeat" description="LDL-receptor class B" evidence="17">
    <location>
        <begin position="1396"/>
        <end position="1439"/>
    </location>
</feature>
<feature type="compositionally biased region" description="Polar residues" evidence="19">
    <location>
        <begin position="604"/>
        <end position="618"/>
    </location>
</feature>
<dbReference type="Pfam" id="PF00086">
    <property type="entry name" value="Thyroglobulin_1"/>
    <property type="match status" value="2"/>
</dbReference>
<feature type="domain" description="EGF-like" evidence="20">
    <location>
        <begin position="1002"/>
        <end position="1043"/>
    </location>
</feature>
<evidence type="ECO:0000256" key="19">
    <source>
        <dbReference type="SAM" id="MobiDB-lite"/>
    </source>
</evidence>
<reference evidence="24" key="1">
    <citation type="submission" date="2025-08" db="UniProtKB">
        <authorList>
            <consortium name="RefSeq"/>
        </authorList>
    </citation>
    <scope>IDENTIFICATION</scope>
    <source>
        <tissue evidence="24">Blood</tissue>
    </source>
</reference>
<gene>
    <name evidence="24" type="primary">NID2</name>
</gene>
<evidence type="ECO:0000256" key="3">
    <source>
        <dbReference type="ARBA" id="ARBA00022525"/>
    </source>
</evidence>
<dbReference type="SUPFAM" id="SSF57196">
    <property type="entry name" value="EGF/Laminin"/>
    <property type="match status" value="1"/>
</dbReference>
<feature type="domain" description="Thyroglobulin type-1" evidence="22">
    <location>
        <begin position="1180"/>
        <end position="1248"/>
    </location>
</feature>